<comment type="similarity">
    <text evidence="7">Belongs to the RnpA family.</text>
</comment>
<evidence type="ECO:0000256" key="4">
    <source>
        <dbReference type="ARBA" id="ARBA00022759"/>
    </source>
</evidence>
<reference evidence="9 10" key="1">
    <citation type="journal article" date="2007" name="Int. J. Syst. Evol. Microbiol.">
        <title>Paenibacillus ginsengarvi sp. nov., isolated from soil from ginseng cultivation.</title>
        <authorList>
            <person name="Yoon M.H."/>
            <person name="Ten L.N."/>
            <person name="Im W.T."/>
        </authorList>
    </citation>
    <scope>NUCLEOTIDE SEQUENCE [LARGE SCALE GENOMIC DNA]</scope>
    <source>
        <strain evidence="9 10">KCTC 13059</strain>
    </source>
</reference>
<gene>
    <name evidence="7 9" type="primary">rnpA</name>
    <name evidence="9" type="ORF">D7M11_06715</name>
</gene>
<dbReference type="GO" id="GO:0030677">
    <property type="term" value="C:ribonuclease P complex"/>
    <property type="evidence" value="ECO:0007669"/>
    <property type="project" value="TreeGrafter"/>
</dbReference>
<dbReference type="FunFam" id="3.30.230.10:FF:000021">
    <property type="entry name" value="Ribonuclease P protein component"/>
    <property type="match status" value="1"/>
</dbReference>
<dbReference type="InterPro" id="IPR020539">
    <property type="entry name" value="RNase_P_CS"/>
</dbReference>
<name>A0A3B0CNV6_9BACL</name>
<dbReference type="InterPro" id="IPR000100">
    <property type="entry name" value="RNase_P"/>
</dbReference>
<dbReference type="Gene3D" id="3.30.230.10">
    <property type="match status" value="1"/>
</dbReference>
<evidence type="ECO:0000256" key="2">
    <source>
        <dbReference type="ARBA" id="ARBA00022694"/>
    </source>
</evidence>
<accession>A0A3B0CNV6</accession>
<dbReference type="AlphaFoldDB" id="A0A3B0CNV6"/>
<comment type="caution">
    <text evidence="9">The sequence shown here is derived from an EMBL/GenBank/DDBJ whole genome shotgun (WGS) entry which is preliminary data.</text>
</comment>
<dbReference type="InterPro" id="IPR014721">
    <property type="entry name" value="Ribsml_uS5_D2-typ_fold_subgr"/>
</dbReference>
<proteinExistence type="inferred from homology"/>
<dbReference type="RefSeq" id="WP_120746415.1">
    <property type="nucleotide sequence ID" value="NZ_RBAH01000003.1"/>
</dbReference>
<evidence type="ECO:0000256" key="6">
    <source>
        <dbReference type="ARBA" id="ARBA00022884"/>
    </source>
</evidence>
<evidence type="ECO:0000256" key="7">
    <source>
        <dbReference type="HAMAP-Rule" id="MF_00227"/>
    </source>
</evidence>
<keyword evidence="5 7" id="KW-0378">Hydrolase</keyword>
<evidence type="ECO:0000313" key="10">
    <source>
        <dbReference type="Proteomes" id="UP000282311"/>
    </source>
</evidence>
<dbReference type="PANTHER" id="PTHR33992:SF1">
    <property type="entry name" value="RIBONUCLEASE P PROTEIN COMPONENT"/>
    <property type="match status" value="1"/>
</dbReference>
<dbReference type="EC" id="3.1.26.5" evidence="7 8"/>
<keyword evidence="6 7" id="KW-0694">RNA-binding</keyword>
<dbReference type="PROSITE" id="PS00648">
    <property type="entry name" value="RIBONUCLEASE_P"/>
    <property type="match status" value="1"/>
</dbReference>
<dbReference type="GO" id="GO:0042781">
    <property type="term" value="F:3'-tRNA processing endoribonuclease activity"/>
    <property type="evidence" value="ECO:0007669"/>
    <property type="project" value="TreeGrafter"/>
</dbReference>
<keyword evidence="3 7" id="KW-0540">Nuclease</keyword>
<dbReference type="GO" id="GO:0001682">
    <property type="term" value="P:tRNA 5'-leader removal"/>
    <property type="evidence" value="ECO:0007669"/>
    <property type="project" value="UniProtKB-UniRule"/>
</dbReference>
<evidence type="ECO:0000256" key="5">
    <source>
        <dbReference type="ARBA" id="ARBA00022801"/>
    </source>
</evidence>
<protein>
    <recommendedName>
        <fullName evidence="7 8">Ribonuclease P protein component</fullName>
        <shortName evidence="7">RNase P protein</shortName>
        <shortName evidence="7">RNaseP protein</shortName>
        <ecNumber evidence="7 8">3.1.26.5</ecNumber>
    </recommendedName>
    <alternativeName>
        <fullName evidence="7">Protein C5</fullName>
    </alternativeName>
</protein>
<dbReference type="HAMAP" id="MF_00227">
    <property type="entry name" value="RNase_P"/>
    <property type="match status" value="1"/>
</dbReference>
<dbReference type="GO" id="GO:0004526">
    <property type="term" value="F:ribonuclease P activity"/>
    <property type="evidence" value="ECO:0007669"/>
    <property type="project" value="UniProtKB-UniRule"/>
</dbReference>
<evidence type="ECO:0000256" key="1">
    <source>
        <dbReference type="ARBA" id="ARBA00002663"/>
    </source>
</evidence>
<dbReference type="EMBL" id="RBAH01000003">
    <property type="protein sequence ID" value="RKN86007.1"/>
    <property type="molecule type" value="Genomic_DNA"/>
</dbReference>
<keyword evidence="4 7" id="KW-0255">Endonuclease</keyword>
<evidence type="ECO:0000256" key="8">
    <source>
        <dbReference type="NCBIfam" id="TIGR00188"/>
    </source>
</evidence>
<evidence type="ECO:0000313" key="9">
    <source>
        <dbReference type="EMBL" id="RKN86007.1"/>
    </source>
</evidence>
<dbReference type="PANTHER" id="PTHR33992">
    <property type="entry name" value="RIBONUCLEASE P PROTEIN COMPONENT"/>
    <property type="match status" value="1"/>
</dbReference>
<sequence length="113" mass="13491">MQKELRLTRREDFNKVYRYGKSTANMQVVVYCLPNPRIERFRMGVSVSKKLGSAVVRNRIRRLLKEIVRLNEERIRSHYDFIVIARKPVVDMDYGQLEKSLMHGLKRAQLLRN</sequence>
<evidence type="ECO:0000256" key="3">
    <source>
        <dbReference type="ARBA" id="ARBA00022722"/>
    </source>
</evidence>
<dbReference type="InterPro" id="IPR020568">
    <property type="entry name" value="Ribosomal_Su5_D2-typ_SF"/>
</dbReference>
<dbReference type="SUPFAM" id="SSF54211">
    <property type="entry name" value="Ribosomal protein S5 domain 2-like"/>
    <property type="match status" value="1"/>
</dbReference>
<dbReference type="GO" id="GO:0000049">
    <property type="term" value="F:tRNA binding"/>
    <property type="evidence" value="ECO:0007669"/>
    <property type="project" value="UniProtKB-UniRule"/>
</dbReference>
<dbReference type="OrthoDB" id="9810867at2"/>
<comment type="function">
    <text evidence="1 7">RNaseP catalyzes the removal of the 5'-leader sequence from pre-tRNA to produce the mature 5'-terminus. It can also cleave other RNA substrates such as 4.5S RNA. The protein component plays an auxiliary but essential role in vivo by binding to the 5'-leader sequence and broadening the substrate specificity of the ribozyme.</text>
</comment>
<keyword evidence="2 7" id="KW-0819">tRNA processing</keyword>
<comment type="catalytic activity">
    <reaction evidence="7">
        <text>Endonucleolytic cleavage of RNA, removing 5'-extranucleotides from tRNA precursor.</text>
        <dbReference type="EC" id="3.1.26.5"/>
    </reaction>
</comment>
<dbReference type="Proteomes" id="UP000282311">
    <property type="component" value="Unassembled WGS sequence"/>
</dbReference>
<comment type="subunit">
    <text evidence="7">Consists of a catalytic RNA component (M1 or rnpB) and a protein subunit.</text>
</comment>
<keyword evidence="10" id="KW-1185">Reference proteome</keyword>
<dbReference type="NCBIfam" id="TIGR00188">
    <property type="entry name" value="rnpA"/>
    <property type="match status" value="1"/>
</dbReference>
<dbReference type="Pfam" id="PF00825">
    <property type="entry name" value="Ribonuclease_P"/>
    <property type="match status" value="1"/>
</dbReference>
<organism evidence="9 10">
    <name type="scientific">Paenibacillus ginsengarvi</name>
    <dbReference type="NCBI Taxonomy" id="400777"/>
    <lineage>
        <taxon>Bacteria</taxon>
        <taxon>Bacillati</taxon>
        <taxon>Bacillota</taxon>
        <taxon>Bacilli</taxon>
        <taxon>Bacillales</taxon>
        <taxon>Paenibacillaceae</taxon>
        <taxon>Paenibacillus</taxon>
    </lineage>
</organism>